<sequence length="433" mass="45474">MLLLAQAAAASPAQQALMQAIHQGDPAGINRALTAGAVLNQPLADGSLPLAWAVESQNPALVKLLLDKGARPDLGDSHLQSFSPLVVACQRGEPAIVAALLEAGAQANNTTVTGVSPLALCAGNSTAATVKKLLDQGANLEAADNTGQTPLMWAAAKGQVFNLQLLLSQGAEVNRKTAKGLTPLFFALRSGNPEAAELLLDAGADADYIAPDGTSAVQMAMYWKQFAIAERLVQRGVDLTAYDRNGNQLLHAAIIHNQPQLVAALLAKGANPNSLTGTSTVVWRYEVNFTSAPYVSYARSPLLLAAAHGSAAMMRTLIAAGADIKFRAGDGTNVVLAAAQNNPDALAFALSLAPDANVTNKYGQTPLHLLMGYSNTLSNEQTGELFRLLASRGARIDIANKWGQTPLDLATEEQFRARAEFAEIFKPSQKVKL</sequence>
<keyword evidence="1" id="KW-0677">Repeat</keyword>
<dbReference type="InterPro" id="IPR050663">
    <property type="entry name" value="Ankyrin-SOCS_Box"/>
</dbReference>
<dbReference type="HOGENOM" id="CLU_000134_48_9_6"/>
<dbReference type="Pfam" id="PF13637">
    <property type="entry name" value="Ank_4"/>
    <property type="match status" value="1"/>
</dbReference>
<dbReference type="PANTHER" id="PTHR24193">
    <property type="entry name" value="ANKYRIN REPEAT PROTEIN"/>
    <property type="match status" value="1"/>
</dbReference>
<evidence type="ECO:0000256" key="3">
    <source>
        <dbReference type="PROSITE-ProRule" id="PRU00023"/>
    </source>
</evidence>
<reference evidence="4 5" key="1">
    <citation type="journal article" date="2008" name="J. Bacteriol.">
        <title>Insights into plant cell wall degradation from the genome sequence of the soil bacterium Cellvibrio japonicus.</title>
        <authorList>
            <person name="Deboy R.T."/>
            <person name="Mongodin E.F."/>
            <person name="Fouts D.E."/>
            <person name="Tailford L.E."/>
            <person name="Khouri H."/>
            <person name="Emerson J.B."/>
            <person name="Mohamoud Y."/>
            <person name="Watkins K."/>
            <person name="Henrissat B."/>
            <person name="Gilbert H.J."/>
            <person name="Nelson K.E."/>
        </authorList>
    </citation>
    <scope>NUCLEOTIDE SEQUENCE [LARGE SCALE GENOMIC DNA]</scope>
    <source>
        <strain evidence="4 5">Ueda107</strain>
    </source>
</reference>
<dbReference type="AlphaFoldDB" id="B3PB84"/>
<protein>
    <submittedName>
        <fullName evidence="4">Putative ankyrin G</fullName>
    </submittedName>
</protein>
<feature type="repeat" description="ANK" evidence="3">
    <location>
        <begin position="80"/>
        <end position="112"/>
    </location>
</feature>
<dbReference type="Gene3D" id="1.25.40.20">
    <property type="entry name" value="Ankyrin repeat-containing domain"/>
    <property type="match status" value="3"/>
</dbReference>
<dbReference type="STRING" id="498211.CJA_1056"/>
<keyword evidence="5" id="KW-1185">Reference proteome</keyword>
<dbReference type="EMBL" id="CP000934">
    <property type="protein sequence ID" value="ACE84277.1"/>
    <property type="molecule type" value="Genomic_DNA"/>
</dbReference>
<accession>B3PB84</accession>
<dbReference type="KEGG" id="cja:CJA_1056"/>
<dbReference type="SUPFAM" id="SSF48403">
    <property type="entry name" value="Ankyrin repeat"/>
    <property type="match status" value="1"/>
</dbReference>
<feature type="repeat" description="ANK" evidence="3">
    <location>
        <begin position="45"/>
        <end position="77"/>
    </location>
</feature>
<dbReference type="Pfam" id="PF12796">
    <property type="entry name" value="Ank_2"/>
    <property type="match status" value="2"/>
</dbReference>
<dbReference type="GO" id="GO:0000976">
    <property type="term" value="F:transcription cis-regulatory region binding"/>
    <property type="evidence" value="ECO:0007669"/>
    <property type="project" value="TreeGrafter"/>
</dbReference>
<feature type="repeat" description="ANK" evidence="3">
    <location>
        <begin position="362"/>
        <end position="401"/>
    </location>
</feature>
<name>B3PB84_CELJU</name>
<proteinExistence type="predicted"/>
<dbReference type="Proteomes" id="UP000001036">
    <property type="component" value="Chromosome"/>
</dbReference>
<dbReference type="PROSITE" id="PS50297">
    <property type="entry name" value="ANK_REP_REGION"/>
    <property type="match status" value="7"/>
</dbReference>
<gene>
    <name evidence="4" type="ordered locus">CJA_1056</name>
</gene>
<feature type="repeat" description="ANK" evidence="3">
    <location>
        <begin position="297"/>
        <end position="329"/>
    </location>
</feature>
<dbReference type="InterPro" id="IPR036770">
    <property type="entry name" value="Ankyrin_rpt-contain_sf"/>
</dbReference>
<dbReference type="PROSITE" id="PS50088">
    <property type="entry name" value="ANK_REPEAT"/>
    <property type="match status" value="9"/>
</dbReference>
<evidence type="ECO:0000256" key="1">
    <source>
        <dbReference type="ARBA" id="ARBA00022737"/>
    </source>
</evidence>
<dbReference type="eggNOG" id="COG0666">
    <property type="taxonomic scope" value="Bacteria"/>
</dbReference>
<organism evidence="4 5">
    <name type="scientific">Cellvibrio japonicus (strain Ueda107)</name>
    <name type="common">Pseudomonas fluorescens subsp. cellulosa</name>
    <dbReference type="NCBI Taxonomy" id="498211"/>
    <lineage>
        <taxon>Bacteria</taxon>
        <taxon>Pseudomonadati</taxon>
        <taxon>Pseudomonadota</taxon>
        <taxon>Gammaproteobacteria</taxon>
        <taxon>Cellvibrionales</taxon>
        <taxon>Cellvibrionaceae</taxon>
        <taxon>Cellvibrio</taxon>
    </lineage>
</organism>
<dbReference type="InterPro" id="IPR002110">
    <property type="entry name" value="Ankyrin_rpt"/>
</dbReference>
<feature type="repeat" description="ANK" evidence="3">
    <location>
        <begin position="179"/>
        <end position="211"/>
    </location>
</feature>
<keyword evidence="2 3" id="KW-0040">ANK repeat</keyword>
<evidence type="ECO:0000313" key="5">
    <source>
        <dbReference type="Proteomes" id="UP000001036"/>
    </source>
</evidence>
<dbReference type="OrthoDB" id="6329794at2"/>
<evidence type="ECO:0000313" key="4">
    <source>
        <dbReference type="EMBL" id="ACE84277.1"/>
    </source>
</evidence>
<feature type="repeat" description="ANK" evidence="3">
    <location>
        <begin position="146"/>
        <end position="178"/>
    </location>
</feature>
<dbReference type="SMART" id="SM00248">
    <property type="entry name" value="ANK"/>
    <property type="match status" value="9"/>
</dbReference>
<evidence type="ECO:0000256" key="2">
    <source>
        <dbReference type="ARBA" id="ARBA00023043"/>
    </source>
</evidence>
<feature type="repeat" description="ANK" evidence="3">
    <location>
        <begin position="113"/>
        <end position="145"/>
    </location>
</feature>
<dbReference type="GO" id="GO:0045944">
    <property type="term" value="P:positive regulation of transcription by RNA polymerase II"/>
    <property type="evidence" value="ECO:0007669"/>
    <property type="project" value="TreeGrafter"/>
</dbReference>
<feature type="repeat" description="ANK" evidence="3">
    <location>
        <begin position="212"/>
        <end position="244"/>
    </location>
</feature>
<feature type="repeat" description="ANK" evidence="3">
    <location>
        <begin position="245"/>
        <end position="277"/>
    </location>
</feature>
<dbReference type="PANTHER" id="PTHR24193:SF121">
    <property type="entry name" value="ADA2A-CONTAINING COMPLEX COMPONENT 3, ISOFORM D"/>
    <property type="match status" value="1"/>
</dbReference>